<keyword evidence="3" id="KW-1185">Reference proteome</keyword>
<evidence type="ECO:0000313" key="2">
    <source>
        <dbReference type="EMBL" id="KAK5985685.1"/>
    </source>
</evidence>
<gene>
    <name evidence="2" type="ORF">GCK32_013443</name>
</gene>
<dbReference type="InterPro" id="IPR001466">
    <property type="entry name" value="Beta-lactam-related"/>
</dbReference>
<organism evidence="2 3">
    <name type="scientific">Trichostrongylus colubriformis</name>
    <name type="common">Black scour worm</name>
    <dbReference type="NCBI Taxonomy" id="6319"/>
    <lineage>
        <taxon>Eukaryota</taxon>
        <taxon>Metazoa</taxon>
        <taxon>Ecdysozoa</taxon>
        <taxon>Nematoda</taxon>
        <taxon>Chromadorea</taxon>
        <taxon>Rhabditida</taxon>
        <taxon>Rhabditina</taxon>
        <taxon>Rhabditomorpha</taxon>
        <taxon>Strongyloidea</taxon>
        <taxon>Trichostrongylidae</taxon>
        <taxon>Trichostrongylus</taxon>
    </lineage>
</organism>
<proteinExistence type="predicted"/>
<dbReference type="Proteomes" id="UP001331761">
    <property type="component" value="Unassembled WGS sequence"/>
</dbReference>
<accession>A0AAN8G3Y0</accession>
<dbReference type="PANTHER" id="PTHR43319">
    <property type="entry name" value="BETA-LACTAMASE-RELATED"/>
    <property type="match status" value="1"/>
</dbReference>
<dbReference type="SUPFAM" id="SSF56601">
    <property type="entry name" value="beta-lactamase/transpeptidase-like"/>
    <property type="match status" value="1"/>
</dbReference>
<dbReference type="InterPro" id="IPR012338">
    <property type="entry name" value="Beta-lactam/transpept-like"/>
</dbReference>
<dbReference type="EMBL" id="WIXE01001451">
    <property type="protein sequence ID" value="KAK5985685.1"/>
    <property type="molecule type" value="Genomic_DNA"/>
</dbReference>
<feature type="non-terminal residue" evidence="2">
    <location>
        <position position="1"/>
    </location>
</feature>
<comment type="caution">
    <text evidence="2">The sequence shown here is derived from an EMBL/GenBank/DDBJ whole genome shotgun (WGS) entry which is preliminary data.</text>
</comment>
<feature type="domain" description="Beta-lactamase-related" evidence="1">
    <location>
        <begin position="3"/>
        <end position="337"/>
    </location>
</feature>
<dbReference type="PANTHER" id="PTHR43319:SF1">
    <property type="entry name" value="BETA-LACTAMASE-RELATED DOMAIN-CONTAINING PROTEIN"/>
    <property type="match status" value="1"/>
</dbReference>
<dbReference type="InterPro" id="IPR052907">
    <property type="entry name" value="Beta-lactamase/esterase"/>
</dbReference>
<evidence type="ECO:0000259" key="1">
    <source>
        <dbReference type="Pfam" id="PF00144"/>
    </source>
</evidence>
<dbReference type="AlphaFoldDB" id="A0AAN8G3Y0"/>
<evidence type="ECO:0000313" key="3">
    <source>
        <dbReference type="Proteomes" id="UP001331761"/>
    </source>
</evidence>
<dbReference type="Gene3D" id="3.40.710.10">
    <property type="entry name" value="DD-peptidase/beta-lactamase superfamily"/>
    <property type="match status" value="1"/>
</dbReference>
<protein>
    <submittedName>
        <fullName evidence="2">Beta-LACTamase domain containing</fullName>
    </submittedName>
</protein>
<dbReference type="Pfam" id="PF00144">
    <property type="entry name" value="Beta-lactamase"/>
    <property type="match status" value="1"/>
</dbReference>
<reference evidence="2 3" key="1">
    <citation type="submission" date="2019-10" db="EMBL/GenBank/DDBJ databases">
        <title>Assembly and Annotation for the nematode Trichostrongylus colubriformis.</title>
        <authorList>
            <person name="Martin J."/>
        </authorList>
    </citation>
    <scope>NUCLEOTIDE SEQUENCE [LARGE SCALE GENOMIC DNA]</scope>
    <source>
        <strain evidence="2">G859</strain>
        <tissue evidence="2">Whole worm</tissue>
    </source>
</reference>
<name>A0AAN8G3Y0_TRICO</name>
<sequence length="357" mass="40933">SSGACFAVYQHGRLIVDLWGGLQDRDTGQPWTENTMSIMFSTTKSVASTILAMVMDREGVPYSKKLSEFWPEFAKNGKQDITIMNVVLHQAGLPYSHQIISREDVVDWQRMSAYFENATPIWAPGSQSGYHALTFGFLVDQIVRRLDRYNRGLTEILKEITRNHGIVDLSIGLQHPGDNERVAILQYPDDSLIKSEGRRNPESLRRWNAGDNLHHHRLYDTWPWITTDKYNSLENRLLPMPSNMGIGTARSVAHFYSLITERKILSDAFYKNLERPVLENEFDHVIGYEENKGYGFQFTKNPKGEWIFGHSGFGGQNVRVDMHNGLAYCYMCSGLKISDADLVEPWKRLVDKLYSFL</sequence>